<accession>A0A9E7JHN5</accession>
<name>A0A9E7JHN5_9LILI</name>
<dbReference type="EMBL" id="CP097503">
    <property type="protein sequence ID" value="URD81226.1"/>
    <property type="molecule type" value="Genomic_DNA"/>
</dbReference>
<protein>
    <recommendedName>
        <fullName evidence="6">Transcription repressor</fullName>
    </recommendedName>
    <alternativeName>
        <fullName evidence="6">Ovate family protein</fullName>
    </alternativeName>
</protein>
<dbReference type="PANTHER" id="PTHR33057:SF110">
    <property type="entry name" value="TRANSCRIPTION REPRESSOR"/>
    <property type="match status" value="1"/>
</dbReference>
<reference evidence="8" key="1">
    <citation type="submission" date="2022-05" db="EMBL/GenBank/DDBJ databases">
        <title>The Musa troglodytarum L. genome provides insights into the mechanism of non-climacteric behaviour and enrichment of carotenoids.</title>
        <authorList>
            <person name="Wang J."/>
        </authorList>
    </citation>
    <scope>NUCLEOTIDE SEQUENCE</scope>
    <source>
        <tissue evidence="8">Leaf</tissue>
    </source>
</reference>
<evidence type="ECO:0000313" key="8">
    <source>
        <dbReference type="EMBL" id="URD81226.1"/>
    </source>
</evidence>
<dbReference type="GO" id="GO:0045892">
    <property type="term" value="P:negative regulation of DNA-templated transcription"/>
    <property type="evidence" value="ECO:0007669"/>
    <property type="project" value="UniProtKB-UniRule"/>
</dbReference>
<evidence type="ECO:0000256" key="1">
    <source>
        <dbReference type="ARBA" id="ARBA00004123"/>
    </source>
</evidence>
<proteinExistence type="predicted"/>
<keyword evidence="5 6" id="KW-0539">Nucleus</keyword>
<dbReference type="Pfam" id="PF04844">
    <property type="entry name" value="Ovate"/>
    <property type="match status" value="1"/>
</dbReference>
<evidence type="ECO:0000256" key="4">
    <source>
        <dbReference type="ARBA" id="ARBA00023163"/>
    </source>
</evidence>
<comment type="subcellular location">
    <subcellularLocation>
        <location evidence="1 6">Nucleus</location>
    </subcellularLocation>
</comment>
<evidence type="ECO:0000256" key="5">
    <source>
        <dbReference type="ARBA" id="ARBA00023242"/>
    </source>
</evidence>
<dbReference type="Proteomes" id="UP001055439">
    <property type="component" value="Chromosome 10"/>
</dbReference>
<sequence>MKAVGERRERAKRCSSNSLSFLASLPRDIRGAIAESICAVKYSVDRLTDFKESTVEVNRDGGVRDRKEMEALVYCFVVLNSSDVHCFIAEAFLGASSPRLQLPVRNDLMLV</sequence>
<dbReference type="InterPro" id="IPR006458">
    <property type="entry name" value="Ovate_C"/>
</dbReference>
<keyword evidence="3 6" id="KW-0805">Transcription regulation</keyword>
<feature type="domain" description="OVATE" evidence="7">
    <location>
        <begin position="39"/>
        <end position="98"/>
    </location>
</feature>
<keyword evidence="4 6" id="KW-0804">Transcription</keyword>
<evidence type="ECO:0000256" key="6">
    <source>
        <dbReference type="RuleBase" id="RU367028"/>
    </source>
</evidence>
<organism evidence="8 9">
    <name type="scientific">Musa troglodytarum</name>
    <name type="common">fe'i banana</name>
    <dbReference type="NCBI Taxonomy" id="320322"/>
    <lineage>
        <taxon>Eukaryota</taxon>
        <taxon>Viridiplantae</taxon>
        <taxon>Streptophyta</taxon>
        <taxon>Embryophyta</taxon>
        <taxon>Tracheophyta</taxon>
        <taxon>Spermatophyta</taxon>
        <taxon>Magnoliopsida</taxon>
        <taxon>Liliopsida</taxon>
        <taxon>Zingiberales</taxon>
        <taxon>Musaceae</taxon>
        <taxon>Musa</taxon>
    </lineage>
</organism>
<dbReference type="AlphaFoldDB" id="A0A9E7JHN5"/>
<keyword evidence="2 6" id="KW-0678">Repressor</keyword>
<dbReference type="PANTHER" id="PTHR33057">
    <property type="entry name" value="TRANSCRIPTION REPRESSOR OFP7-RELATED"/>
    <property type="match status" value="1"/>
</dbReference>
<dbReference type="InterPro" id="IPR038933">
    <property type="entry name" value="Ovate"/>
</dbReference>
<evidence type="ECO:0000313" key="9">
    <source>
        <dbReference type="Proteomes" id="UP001055439"/>
    </source>
</evidence>
<comment type="function">
    <text evidence="6">Transcriptional repressor that regulates multiple aspects of plant growth and development.</text>
</comment>
<evidence type="ECO:0000256" key="2">
    <source>
        <dbReference type="ARBA" id="ARBA00022491"/>
    </source>
</evidence>
<dbReference type="GO" id="GO:0005634">
    <property type="term" value="C:nucleus"/>
    <property type="evidence" value="ECO:0007669"/>
    <property type="project" value="UniProtKB-SubCell"/>
</dbReference>
<gene>
    <name evidence="8" type="ORF">MUK42_02846</name>
</gene>
<keyword evidence="9" id="KW-1185">Reference proteome</keyword>
<dbReference type="PROSITE" id="PS51754">
    <property type="entry name" value="OVATE"/>
    <property type="match status" value="1"/>
</dbReference>
<evidence type="ECO:0000259" key="7">
    <source>
        <dbReference type="PROSITE" id="PS51754"/>
    </source>
</evidence>
<dbReference type="OrthoDB" id="1928390at2759"/>
<evidence type="ECO:0000256" key="3">
    <source>
        <dbReference type="ARBA" id="ARBA00023015"/>
    </source>
</evidence>